<reference evidence="2" key="2">
    <citation type="submission" date="2021-04" db="EMBL/GenBank/DDBJ databases">
        <authorList>
            <person name="Gilroy R."/>
        </authorList>
    </citation>
    <scope>NUCLEOTIDE SEQUENCE</scope>
    <source>
        <strain evidence="2">ChiSjej5B23-15282</strain>
    </source>
</reference>
<sequence>MENIVRALEEKDSSALLKQFSKRTQKEKKDLEKQIEGLMEYYQGERKEFKGDAATSEETEYGKLVEKSFWGNYTLVTDKMTYYVSYKFQLADENKDEVGLSALEFVTEETYQKEVEAQGYYPWRFQEEGDGVYWTD</sequence>
<evidence type="ECO:0000313" key="3">
    <source>
        <dbReference type="Proteomes" id="UP000824243"/>
    </source>
</evidence>
<organism evidence="2 3">
    <name type="scientific">Candidatus Mediterraneibacter caccavium</name>
    <dbReference type="NCBI Taxonomy" id="2838661"/>
    <lineage>
        <taxon>Bacteria</taxon>
        <taxon>Bacillati</taxon>
        <taxon>Bacillota</taxon>
        <taxon>Clostridia</taxon>
        <taxon>Lachnospirales</taxon>
        <taxon>Lachnospiraceae</taxon>
        <taxon>Mediterraneibacter</taxon>
    </lineage>
</organism>
<evidence type="ECO:0000256" key="1">
    <source>
        <dbReference type="SAM" id="Coils"/>
    </source>
</evidence>
<dbReference type="AlphaFoldDB" id="A0A9D1VXM2"/>
<dbReference type="Gene3D" id="3.10.450.50">
    <property type="match status" value="1"/>
</dbReference>
<protein>
    <submittedName>
        <fullName evidence="2">DUF5104 domain-containing protein</fullName>
    </submittedName>
</protein>
<comment type="caution">
    <text evidence="2">The sequence shown here is derived from an EMBL/GenBank/DDBJ whole genome shotgun (WGS) entry which is preliminary data.</text>
</comment>
<evidence type="ECO:0000313" key="2">
    <source>
        <dbReference type="EMBL" id="HIX48525.1"/>
    </source>
</evidence>
<proteinExistence type="predicted"/>
<dbReference type="InterPro" id="IPR031344">
    <property type="entry name" value="DUF5104"/>
</dbReference>
<gene>
    <name evidence="2" type="ORF">H9981_05890</name>
</gene>
<reference evidence="2" key="1">
    <citation type="journal article" date="2021" name="PeerJ">
        <title>Extensive microbial diversity within the chicken gut microbiome revealed by metagenomics and culture.</title>
        <authorList>
            <person name="Gilroy R."/>
            <person name="Ravi A."/>
            <person name="Getino M."/>
            <person name="Pursley I."/>
            <person name="Horton D.L."/>
            <person name="Alikhan N.F."/>
            <person name="Baker D."/>
            <person name="Gharbi K."/>
            <person name="Hall N."/>
            <person name="Watson M."/>
            <person name="Adriaenssens E.M."/>
            <person name="Foster-Nyarko E."/>
            <person name="Jarju S."/>
            <person name="Secka A."/>
            <person name="Antonio M."/>
            <person name="Oren A."/>
            <person name="Chaudhuri R.R."/>
            <person name="La Ragione R."/>
            <person name="Hildebrand F."/>
            <person name="Pallen M.J."/>
        </authorList>
    </citation>
    <scope>NUCLEOTIDE SEQUENCE</scope>
    <source>
        <strain evidence="2">ChiSjej5B23-15282</strain>
    </source>
</reference>
<dbReference type="Pfam" id="PF17117">
    <property type="entry name" value="DUF5104"/>
    <property type="match status" value="1"/>
</dbReference>
<dbReference type="Proteomes" id="UP000824243">
    <property type="component" value="Unassembled WGS sequence"/>
</dbReference>
<name>A0A9D1VXM2_9FIRM</name>
<keyword evidence="1" id="KW-0175">Coiled coil</keyword>
<dbReference type="EMBL" id="DXFA01000104">
    <property type="protein sequence ID" value="HIX48525.1"/>
    <property type="molecule type" value="Genomic_DNA"/>
</dbReference>
<feature type="coiled-coil region" evidence="1">
    <location>
        <begin position="21"/>
        <end position="48"/>
    </location>
</feature>
<accession>A0A9D1VXM2</accession>